<gene>
    <name evidence="1" type="ORF">K491DRAFT_698327</name>
</gene>
<dbReference type="Proteomes" id="UP000799324">
    <property type="component" value="Unassembled WGS sequence"/>
</dbReference>
<reference evidence="1" key="1">
    <citation type="journal article" date="2020" name="Stud. Mycol.">
        <title>101 Dothideomycetes genomes: a test case for predicting lifestyles and emergence of pathogens.</title>
        <authorList>
            <person name="Haridas S."/>
            <person name="Albert R."/>
            <person name="Binder M."/>
            <person name="Bloem J."/>
            <person name="Labutti K."/>
            <person name="Salamov A."/>
            <person name="Andreopoulos B."/>
            <person name="Baker S."/>
            <person name="Barry K."/>
            <person name="Bills G."/>
            <person name="Bluhm B."/>
            <person name="Cannon C."/>
            <person name="Castanera R."/>
            <person name="Culley D."/>
            <person name="Daum C."/>
            <person name="Ezra D."/>
            <person name="Gonzalez J."/>
            <person name="Henrissat B."/>
            <person name="Kuo A."/>
            <person name="Liang C."/>
            <person name="Lipzen A."/>
            <person name="Lutzoni F."/>
            <person name="Magnuson J."/>
            <person name="Mondo S."/>
            <person name="Nolan M."/>
            <person name="Ohm R."/>
            <person name="Pangilinan J."/>
            <person name="Park H.-J."/>
            <person name="Ramirez L."/>
            <person name="Alfaro M."/>
            <person name="Sun H."/>
            <person name="Tritt A."/>
            <person name="Yoshinaga Y."/>
            <person name="Zwiers L.-H."/>
            <person name="Turgeon B."/>
            <person name="Goodwin S."/>
            <person name="Spatafora J."/>
            <person name="Crous P."/>
            <person name="Grigoriev I."/>
        </authorList>
    </citation>
    <scope>NUCLEOTIDE SEQUENCE</scope>
    <source>
        <strain evidence="1">CBS 122681</strain>
    </source>
</reference>
<evidence type="ECO:0000313" key="1">
    <source>
        <dbReference type="EMBL" id="KAF2649181.1"/>
    </source>
</evidence>
<proteinExistence type="predicted"/>
<dbReference type="AlphaFoldDB" id="A0A6A6SQD2"/>
<evidence type="ECO:0000313" key="2">
    <source>
        <dbReference type="Proteomes" id="UP000799324"/>
    </source>
</evidence>
<accession>A0A6A6SQD2</accession>
<organism evidence="1 2">
    <name type="scientific">Lophiostoma macrostomum CBS 122681</name>
    <dbReference type="NCBI Taxonomy" id="1314788"/>
    <lineage>
        <taxon>Eukaryota</taxon>
        <taxon>Fungi</taxon>
        <taxon>Dikarya</taxon>
        <taxon>Ascomycota</taxon>
        <taxon>Pezizomycotina</taxon>
        <taxon>Dothideomycetes</taxon>
        <taxon>Pleosporomycetidae</taxon>
        <taxon>Pleosporales</taxon>
        <taxon>Lophiostomataceae</taxon>
        <taxon>Lophiostoma</taxon>
    </lineage>
</organism>
<keyword evidence="2" id="KW-1185">Reference proteome</keyword>
<dbReference type="EMBL" id="MU004503">
    <property type="protein sequence ID" value="KAF2649181.1"/>
    <property type="molecule type" value="Genomic_DNA"/>
</dbReference>
<sequence length="81" mass="9287">MHAKWARMVAALRLGQLVTDEYLWSVILSVVPSLPAHVPRELLHTSSAYGYWEVETEKVCKSRQVVRHPRTTEALEGCRLE</sequence>
<name>A0A6A6SQD2_9PLEO</name>
<protein>
    <submittedName>
        <fullName evidence="1">Uncharacterized protein</fullName>
    </submittedName>
</protein>